<dbReference type="Proteomes" id="UP001200022">
    <property type="component" value="Unassembled WGS sequence"/>
</dbReference>
<sequence length="164" mass="18678">MSSLFNKKQIVIILFILVAAIIRLFPHMPNFTPITAMALFSGVYFTDKRFAFLVPLLAMFISDLFLGLYTISIFVYLAFILVGFIGLKSKKVSITTILLSSISFFIITNLGVWFLAYPKTIDGLIECYTLAIPFFRNSLIGDFFYAGVMYFTFDFVSKKYLKIA</sequence>
<evidence type="ECO:0000313" key="2">
    <source>
        <dbReference type="EMBL" id="MCF7561390.1"/>
    </source>
</evidence>
<gene>
    <name evidence="2" type="ORF">L3X39_12145</name>
</gene>
<feature type="transmembrane region" description="Helical" evidence="1">
    <location>
        <begin position="134"/>
        <end position="153"/>
    </location>
</feature>
<protein>
    <recommendedName>
        <fullName evidence="4">Rod shape-determining protein MreD</fullName>
    </recommendedName>
</protein>
<feature type="transmembrane region" description="Helical" evidence="1">
    <location>
        <begin position="64"/>
        <end position="87"/>
    </location>
</feature>
<keyword evidence="1" id="KW-0472">Membrane</keyword>
<keyword evidence="1" id="KW-0812">Transmembrane</keyword>
<feature type="transmembrane region" description="Helical" evidence="1">
    <location>
        <begin position="94"/>
        <end position="114"/>
    </location>
</feature>
<dbReference type="InterPro" id="IPR046487">
    <property type="entry name" value="DUF6580"/>
</dbReference>
<organism evidence="2 3">
    <name type="scientific">Flaviramulus multivorans</name>
    <dbReference type="NCBI Taxonomy" id="1304750"/>
    <lineage>
        <taxon>Bacteria</taxon>
        <taxon>Pseudomonadati</taxon>
        <taxon>Bacteroidota</taxon>
        <taxon>Flavobacteriia</taxon>
        <taxon>Flavobacteriales</taxon>
        <taxon>Flavobacteriaceae</taxon>
        <taxon>Flaviramulus</taxon>
    </lineage>
</organism>
<comment type="caution">
    <text evidence="2">The sequence shown here is derived from an EMBL/GenBank/DDBJ whole genome shotgun (WGS) entry which is preliminary data.</text>
</comment>
<evidence type="ECO:0008006" key="4">
    <source>
        <dbReference type="Google" id="ProtNLM"/>
    </source>
</evidence>
<keyword evidence="3" id="KW-1185">Reference proteome</keyword>
<dbReference type="Pfam" id="PF20221">
    <property type="entry name" value="DUF6580"/>
    <property type="match status" value="1"/>
</dbReference>
<evidence type="ECO:0000313" key="3">
    <source>
        <dbReference type="Proteomes" id="UP001200022"/>
    </source>
</evidence>
<keyword evidence="1" id="KW-1133">Transmembrane helix</keyword>
<accession>A0ABS9ILD5</accession>
<evidence type="ECO:0000256" key="1">
    <source>
        <dbReference type="SAM" id="Phobius"/>
    </source>
</evidence>
<name>A0ABS9ILD5_9FLAO</name>
<reference evidence="2 3" key="1">
    <citation type="submission" date="2022-01" db="EMBL/GenBank/DDBJ databases">
        <title>Draft genome sequence of Sabulilitoribacter multivorans KCTC 32326.</title>
        <authorList>
            <person name="Oh J.-S."/>
        </authorList>
    </citation>
    <scope>NUCLEOTIDE SEQUENCE [LARGE SCALE GENOMIC DNA]</scope>
    <source>
        <strain evidence="2 3">M-M16</strain>
    </source>
</reference>
<proteinExistence type="predicted"/>
<dbReference type="EMBL" id="JAKKDV010000005">
    <property type="protein sequence ID" value="MCF7561390.1"/>
    <property type="molecule type" value="Genomic_DNA"/>
</dbReference>